<dbReference type="EMBL" id="CP182909">
    <property type="protein sequence ID" value="XPM62236.1"/>
    <property type="molecule type" value="Genomic_DNA"/>
</dbReference>
<proteinExistence type="predicted"/>
<sequence>MAVTAAIALSESKPSFLVDGRAMSQTETWLGIIDRYKLGDIVGSTTAGTNGNMNGFRLPSGITILWTGMKVYKHDGSQHHLVGFQPTVAVSRTIQGVRDRKDELVERAIEVLQSNGLANGGHRC</sequence>
<reference evidence="1 2" key="1">
    <citation type="journal article" date="2016" name="Genome Announc.">
        <title>Draft Genome Sequence of the Thermotolerant Cyanobacterium Desertifilum sp. IPPAS B-1220.</title>
        <authorList>
            <person name="Mironov K.S."/>
            <person name="Sinetova M.A."/>
            <person name="Bolatkhan K."/>
            <person name="Zayadan B.K."/>
            <person name="Ustinova V.V."/>
            <person name="Kupriyanova E.V."/>
            <person name="Skrypnik A.N."/>
            <person name="Gogoleva N.E."/>
            <person name="Gogolev Y.V."/>
            <person name="Los D.A."/>
        </authorList>
    </citation>
    <scope>NUCLEOTIDE SEQUENCE [LARGE SCALE GENOMIC DNA]</scope>
    <source>
        <strain evidence="1 2">IPPAS B-1220</strain>
    </source>
</reference>
<keyword evidence="2" id="KW-1185">Reference proteome</keyword>
<gene>
    <name evidence="1" type="ORF">BH720_020765</name>
</gene>
<organism evidence="1 2">
    <name type="scientific">Desertifilum tharense IPPAS B-1220</name>
    <dbReference type="NCBI Taxonomy" id="1781255"/>
    <lineage>
        <taxon>Bacteria</taxon>
        <taxon>Bacillati</taxon>
        <taxon>Cyanobacteriota</taxon>
        <taxon>Cyanophyceae</taxon>
        <taxon>Desertifilales</taxon>
        <taxon>Desertifilaceae</taxon>
        <taxon>Desertifilum</taxon>
    </lineage>
</organism>
<evidence type="ECO:0000313" key="1">
    <source>
        <dbReference type="EMBL" id="XPM62236.1"/>
    </source>
</evidence>
<evidence type="ECO:0000313" key="2">
    <source>
        <dbReference type="Proteomes" id="UP000095472"/>
    </source>
</evidence>
<protein>
    <submittedName>
        <fullName evidence="1">S41 family peptidase</fullName>
    </submittedName>
</protein>
<accession>A0ACD5GQA7</accession>
<name>A0ACD5GQA7_9CYAN</name>
<dbReference type="Proteomes" id="UP000095472">
    <property type="component" value="Chromosome"/>
</dbReference>